<evidence type="ECO:0000313" key="2">
    <source>
        <dbReference type="EMBL" id="ETI50606.1"/>
    </source>
</evidence>
<dbReference type="EMBL" id="ANIZ01000995">
    <property type="protein sequence ID" value="ETI50606.1"/>
    <property type="molecule type" value="Genomic_DNA"/>
</dbReference>
<accession>V9FHN7</accession>
<dbReference type="Proteomes" id="UP000018721">
    <property type="component" value="Unassembled WGS sequence"/>
</dbReference>
<gene>
    <name evidence="2" type="ORF">F443_05881</name>
</gene>
<sequence length="78" mass="8448">MLGIGNAGHRQVSNEVVPNARVVLQDRSSFEEKWRGDGDVATPTSSSLSLSFEEEEKGETPSVCDVEDVARGVQSALW</sequence>
<dbReference type="HOGENOM" id="CLU_2627330_0_0_1"/>
<evidence type="ECO:0000256" key="1">
    <source>
        <dbReference type="SAM" id="MobiDB-lite"/>
    </source>
</evidence>
<proteinExistence type="predicted"/>
<name>V9FHN7_PHYNI</name>
<reference evidence="2 3" key="1">
    <citation type="submission" date="2013-11" db="EMBL/GenBank/DDBJ databases">
        <title>The Genome Sequence of Phytophthora parasitica P1569.</title>
        <authorList>
            <consortium name="The Broad Institute Genomics Platform"/>
            <person name="Russ C."/>
            <person name="Tyler B."/>
            <person name="Panabieres F."/>
            <person name="Shan W."/>
            <person name="Tripathy S."/>
            <person name="Grunwald N."/>
            <person name="Machado M."/>
            <person name="Johnson C.S."/>
            <person name="Arredondo F."/>
            <person name="Hong C."/>
            <person name="Coffey M."/>
            <person name="Young S.K."/>
            <person name="Zeng Q."/>
            <person name="Gargeya S."/>
            <person name="Fitzgerald M."/>
            <person name="Abouelleil A."/>
            <person name="Alvarado L."/>
            <person name="Chapman S.B."/>
            <person name="Gainer-Dewar J."/>
            <person name="Goldberg J."/>
            <person name="Griggs A."/>
            <person name="Gujja S."/>
            <person name="Hansen M."/>
            <person name="Howarth C."/>
            <person name="Imamovic A."/>
            <person name="Ireland A."/>
            <person name="Larimer J."/>
            <person name="McCowan C."/>
            <person name="Murphy C."/>
            <person name="Pearson M."/>
            <person name="Poon T.W."/>
            <person name="Priest M."/>
            <person name="Roberts A."/>
            <person name="Saif S."/>
            <person name="Shea T."/>
            <person name="Sykes S."/>
            <person name="Wortman J."/>
            <person name="Nusbaum C."/>
            <person name="Birren B."/>
        </authorList>
    </citation>
    <scope>NUCLEOTIDE SEQUENCE [LARGE SCALE GENOMIC DNA]</scope>
    <source>
        <strain evidence="2 3">P1569</strain>
    </source>
</reference>
<organism evidence="2 3">
    <name type="scientific">Phytophthora nicotianae P1569</name>
    <dbReference type="NCBI Taxonomy" id="1317065"/>
    <lineage>
        <taxon>Eukaryota</taxon>
        <taxon>Sar</taxon>
        <taxon>Stramenopiles</taxon>
        <taxon>Oomycota</taxon>
        <taxon>Peronosporomycetes</taxon>
        <taxon>Peronosporales</taxon>
        <taxon>Peronosporaceae</taxon>
        <taxon>Phytophthora</taxon>
    </lineage>
</organism>
<protein>
    <submittedName>
        <fullName evidence="2">Uncharacterized protein</fullName>
    </submittedName>
</protein>
<keyword evidence="3" id="KW-1185">Reference proteome</keyword>
<comment type="caution">
    <text evidence="2">The sequence shown here is derived from an EMBL/GenBank/DDBJ whole genome shotgun (WGS) entry which is preliminary data.</text>
</comment>
<feature type="region of interest" description="Disordered" evidence="1">
    <location>
        <begin position="32"/>
        <end position="65"/>
    </location>
</feature>
<dbReference type="AlphaFoldDB" id="V9FHN7"/>
<evidence type="ECO:0000313" key="3">
    <source>
        <dbReference type="Proteomes" id="UP000018721"/>
    </source>
</evidence>